<dbReference type="SUPFAM" id="SSF101941">
    <property type="entry name" value="NAC domain"/>
    <property type="match status" value="1"/>
</dbReference>
<dbReference type="Pfam" id="PF02365">
    <property type="entry name" value="NAM"/>
    <property type="match status" value="1"/>
</dbReference>
<proteinExistence type="predicted"/>
<dbReference type="PROSITE" id="PS51005">
    <property type="entry name" value="NAC"/>
    <property type="match status" value="1"/>
</dbReference>
<reference evidence="6" key="2">
    <citation type="submission" date="2019-07" db="EMBL/GenBank/DDBJ databases">
        <authorList>
            <person name="Yang Y."/>
            <person name="Bocs S."/>
            <person name="Baudouin L."/>
        </authorList>
    </citation>
    <scope>NUCLEOTIDE SEQUENCE</scope>
    <source>
        <tissue evidence="6">Spear leaf of Hainan Tall coconut</tissue>
    </source>
</reference>
<sequence>MSSMSFLSMMEARLPPGFRFHPRDEELVCDYLAKKVSLDGGNDSFYGCPMIIDVDLNKCEPWDLPDWVLCRVFCKSRGVASKPIAETSYEDTGSSSLPPLMDSYINFDQAPPSLEGYEQVSCFSNLPPSPASHRPNAMVPIIPPVERSQPAKISAPMGGSPADMASRDNKAIRAVLNHLTKLESNPKREVHPNLNQGSLESYLAENGLSHIWNTLC</sequence>
<dbReference type="OrthoDB" id="744205at2759"/>
<evidence type="ECO:0000256" key="1">
    <source>
        <dbReference type="ARBA" id="ARBA00023015"/>
    </source>
</evidence>
<protein>
    <recommendedName>
        <fullName evidence="5">NAC domain-containing protein</fullName>
    </recommendedName>
</protein>
<keyword evidence="2" id="KW-0238">DNA-binding</keyword>
<dbReference type="AlphaFoldDB" id="A0A8K0MXM9"/>
<evidence type="ECO:0000313" key="7">
    <source>
        <dbReference type="Proteomes" id="UP000797356"/>
    </source>
</evidence>
<dbReference type="Proteomes" id="UP000797356">
    <property type="component" value="Chromosome 2"/>
</dbReference>
<dbReference type="PANTHER" id="PTHR31744">
    <property type="entry name" value="PROTEIN CUP-SHAPED COTYLEDON 2-RELATED"/>
    <property type="match status" value="1"/>
</dbReference>
<organism evidence="6 7">
    <name type="scientific">Cocos nucifera</name>
    <name type="common">Coconut palm</name>
    <dbReference type="NCBI Taxonomy" id="13894"/>
    <lineage>
        <taxon>Eukaryota</taxon>
        <taxon>Viridiplantae</taxon>
        <taxon>Streptophyta</taxon>
        <taxon>Embryophyta</taxon>
        <taxon>Tracheophyta</taxon>
        <taxon>Spermatophyta</taxon>
        <taxon>Magnoliopsida</taxon>
        <taxon>Liliopsida</taxon>
        <taxon>Arecaceae</taxon>
        <taxon>Arecoideae</taxon>
        <taxon>Cocoseae</taxon>
        <taxon>Attaleinae</taxon>
        <taxon>Cocos</taxon>
    </lineage>
</organism>
<keyword evidence="4" id="KW-0539">Nucleus</keyword>
<name>A0A8K0MXM9_COCNU</name>
<dbReference type="PANTHER" id="PTHR31744:SF21">
    <property type="entry name" value="OS08G0200600 PROTEIN"/>
    <property type="match status" value="1"/>
</dbReference>
<evidence type="ECO:0000256" key="4">
    <source>
        <dbReference type="ARBA" id="ARBA00023242"/>
    </source>
</evidence>
<keyword evidence="7" id="KW-1185">Reference proteome</keyword>
<comment type="caution">
    <text evidence="6">The sequence shown here is derived from an EMBL/GenBank/DDBJ whole genome shotgun (WGS) entry which is preliminary data.</text>
</comment>
<feature type="domain" description="NAC" evidence="5">
    <location>
        <begin position="14"/>
        <end position="178"/>
    </location>
</feature>
<dbReference type="EMBL" id="CM017873">
    <property type="protein sequence ID" value="KAG1331851.1"/>
    <property type="molecule type" value="Genomic_DNA"/>
</dbReference>
<reference evidence="6" key="1">
    <citation type="journal article" date="2017" name="Gigascience">
        <title>The genome draft of coconut (Cocos nucifera).</title>
        <authorList>
            <person name="Xiao Y."/>
            <person name="Xu P."/>
            <person name="Fan H."/>
            <person name="Baudouin L."/>
            <person name="Xia W."/>
            <person name="Bocs S."/>
            <person name="Xu J."/>
            <person name="Li Q."/>
            <person name="Guo A."/>
            <person name="Zhou L."/>
            <person name="Li J."/>
            <person name="Wu Y."/>
            <person name="Ma Z."/>
            <person name="Armero A."/>
            <person name="Issali A.E."/>
            <person name="Liu N."/>
            <person name="Peng M."/>
            <person name="Yang Y."/>
        </authorList>
    </citation>
    <scope>NUCLEOTIDE SEQUENCE</scope>
    <source>
        <tissue evidence="6">Spear leaf of Hainan Tall coconut</tissue>
    </source>
</reference>
<accession>A0A8K0MXM9</accession>
<keyword evidence="3" id="KW-0804">Transcription</keyword>
<dbReference type="GO" id="GO:0003677">
    <property type="term" value="F:DNA binding"/>
    <property type="evidence" value="ECO:0007669"/>
    <property type="project" value="UniProtKB-KW"/>
</dbReference>
<evidence type="ECO:0000256" key="2">
    <source>
        <dbReference type="ARBA" id="ARBA00023125"/>
    </source>
</evidence>
<evidence type="ECO:0000256" key="3">
    <source>
        <dbReference type="ARBA" id="ARBA00023163"/>
    </source>
</evidence>
<dbReference type="Gene3D" id="2.170.150.80">
    <property type="entry name" value="NAC domain"/>
    <property type="match status" value="1"/>
</dbReference>
<keyword evidence="1" id="KW-0805">Transcription regulation</keyword>
<dbReference type="InterPro" id="IPR036093">
    <property type="entry name" value="NAC_dom_sf"/>
</dbReference>
<dbReference type="InterPro" id="IPR003441">
    <property type="entry name" value="NAC-dom"/>
</dbReference>
<evidence type="ECO:0000313" key="6">
    <source>
        <dbReference type="EMBL" id="KAG1331851.1"/>
    </source>
</evidence>
<gene>
    <name evidence="6" type="ORF">COCNU_02G018190</name>
</gene>
<dbReference type="GO" id="GO:0006355">
    <property type="term" value="P:regulation of DNA-templated transcription"/>
    <property type="evidence" value="ECO:0007669"/>
    <property type="project" value="InterPro"/>
</dbReference>
<evidence type="ECO:0000259" key="5">
    <source>
        <dbReference type="PROSITE" id="PS51005"/>
    </source>
</evidence>